<reference evidence="10" key="1">
    <citation type="submission" date="2023-08" db="EMBL/GenBank/DDBJ databases">
        <authorList>
            <person name="Alioto T."/>
            <person name="Alioto T."/>
            <person name="Gomez Garrido J."/>
        </authorList>
    </citation>
    <scope>NUCLEOTIDE SEQUENCE</scope>
</reference>
<evidence type="ECO:0000256" key="7">
    <source>
        <dbReference type="ARBA" id="ARBA00035003"/>
    </source>
</evidence>
<evidence type="ECO:0000256" key="5">
    <source>
        <dbReference type="ARBA" id="ARBA00023212"/>
    </source>
</evidence>
<keyword evidence="5" id="KW-0206">Cytoskeleton</keyword>
<accession>A0AAV1EQ82</accession>
<keyword evidence="3" id="KW-0282">Flagellum</keyword>
<evidence type="ECO:0000256" key="8">
    <source>
        <dbReference type="ARBA" id="ARBA00046435"/>
    </source>
</evidence>
<comment type="function">
    <text evidence="7">Microtubule inner protein (MIP) part of the dynein-decorated doublet microtubules (DMTs) in cilia axoneme, which is required for motile cilia beating.</text>
</comment>
<dbReference type="InterPro" id="IPR054709">
    <property type="entry name" value="CFAP107"/>
</dbReference>
<evidence type="ECO:0000313" key="11">
    <source>
        <dbReference type="Proteomes" id="UP001178508"/>
    </source>
</evidence>
<organism evidence="10 11">
    <name type="scientific">Xyrichtys novacula</name>
    <name type="common">Pearly razorfish</name>
    <name type="synonym">Hemipteronotus novacula</name>
    <dbReference type="NCBI Taxonomy" id="13765"/>
    <lineage>
        <taxon>Eukaryota</taxon>
        <taxon>Metazoa</taxon>
        <taxon>Chordata</taxon>
        <taxon>Craniata</taxon>
        <taxon>Vertebrata</taxon>
        <taxon>Euteleostomi</taxon>
        <taxon>Actinopterygii</taxon>
        <taxon>Neopterygii</taxon>
        <taxon>Teleostei</taxon>
        <taxon>Neoteleostei</taxon>
        <taxon>Acanthomorphata</taxon>
        <taxon>Eupercaria</taxon>
        <taxon>Labriformes</taxon>
        <taxon>Labridae</taxon>
        <taxon>Xyrichtys</taxon>
    </lineage>
</organism>
<proteinExistence type="predicted"/>
<comment type="subunit">
    <text evidence="8">Microtubule inner protein component of sperm flagellar doublet microtubules.</text>
</comment>
<evidence type="ECO:0000256" key="4">
    <source>
        <dbReference type="ARBA" id="ARBA00023069"/>
    </source>
</evidence>
<keyword evidence="6" id="KW-0966">Cell projection</keyword>
<dbReference type="GO" id="GO:0005879">
    <property type="term" value="C:axonemal microtubule"/>
    <property type="evidence" value="ECO:0007669"/>
    <property type="project" value="TreeGrafter"/>
</dbReference>
<evidence type="ECO:0000256" key="2">
    <source>
        <dbReference type="ARBA" id="ARBA00022490"/>
    </source>
</evidence>
<dbReference type="InterPro" id="IPR037662">
    <property type="entry name" value="CFAP68/107"/>
</dbReference>
<sequence length="227" mass="26111">MKGAETGKDKWAQSGWRIEQRYGTKVLMGNWAEDRLQFTQKPEIANSTSRVDYRPHWDFKPDVSERGSALLRAEGIPFKLLFAHHSPPPSHYSVTQYEESYGQRRNNALPTPRPCHPSSLVWQLERSERPICANSAALQSTKQHLEKQQSRLPSLTVYRSAYQKHPLSAVCQSRSARASRGLSSHLHAANHNNKDLDLRRRPLLQVPDPSFSQNPQSQQVYRRHCCY</sequence>
<evidence type="ECO:0000256" key="9">
    <source>
        <dbReference type="SAM" id="MobiDB-lite"/>
    </source>
</evidence>
<gene>
    <name evidence="10" type="ORF">XNOV1_A040055</name>
</gene>
<evidence type="ECO:0000256" key="1">
    <source>
        <dbReference type="ARBA" id="ARBA00004611"/>
    </source>
</evidence>
<evidence type="ECO:0000256" key="6">
    <source>
        <dbReference type="ARBA" id="ARBA00023273"/>
    </source>
</evidence>
<keyword evidence="4" id="KW-0969">Cilium</keyword>
<feature type="compositionally biased region" description="Polar residues" evidence="9">
    <location>
        <begin position="210"/>
        <end position="220"/>
    </location>
</feature>
<feature type="region of interest" description="Disordered" evidence="9">
    <location>
        <begin position="205"/>
        <end position="227"/>
    </location>
</feature>
<dbReference type="Proteomes" id="UP001178508">
    <property type="component" value="Chromosome 2"/>
</dbReference>
<dbReference type="Pfam" id="PF22595">
    <property type="entry name" value="CFAP107"/>
    <property type="match status" value="1"/>
</dbReference>
<name>A0AAV1EQ82_XYRNO</name>
<evidence type="ECO:0000313" key="10">
    <source>
        <dbReference type="EMBL" id="CAJ1050895.1"/>
    </source>
</evidence>
<comment type="subcellular location">
    <subcellularLocation>
        <location evidence="1">Cytoplasm</location>
        <location evidence="1">Cytoskeleton</location>
        <location evidence="1">Flagellum axoneme</location>
    </subcellularLocation>
</comment>
<dbReference type="GO" id="GO:0030317">
    <property type="term" value="P:flagellated sperm motility"/>
    <property type="evidence" value="ECO:0007669"/>
    <property type="project" value="InterPro"/>
</dbReference>
<dbReference type="PANTHER" id="PTHR31180">
    <property type="entry name" value="CILIA- AND FLAGELLA-ASSOCIATED PROTEIN 107-RELATED"/>
    <property type="match status" value="1"/>
</dbReference>
<dbReference type="PANTHER" id="PTHR31180:SF2">
    <property type="entry name" value="CILIA- AND FLAGELLA-ASSOCIATED PROTEIN 107"/>
    <property type="match status" value="1"/>
</dbReference>
<dbReference type="EMBL" id="OY660865">
    <property type="protein sequence ID" value="CAJ1050895.1"/>
    <property type="molecule type" value="Genomic_DNA"/>
</dbReference>
<keyword evidence="11" id="KW-1185">Reference proteome</keyword>
<keyword evidence="2" id="KW-0963">Cytoplasm</keyword>
<protein>
    <submittedName>
        <fullName evidence="10">Uncharacterized protein C1orf158 homolog</fullName>
    </submittedName>
</protein>
<dbReference type="AlphaFoldDB" id="A0AAV1EQ82"/>
<evidence type="ECO:0000256" key="3">
    <source>
        <dbReference type="ARBA" id="ARBA00022846"/>
    </source>
</evidence>